<dbReference type="VEuPathDB" id="FungiDB:PCH_Pc13g08200"/>
<organism evidence="1 2">
    <name type="scientific">Penicillium rubens (strain ATCC 28089 / DSM 1075 / NRRL 1951 / Wisconsin 54-1255)</name>
    <name type="common">Penicillium chrysogenum</name>
    <dbReference type="NCBI Taxonomy" id="500485"/>
    <lineage>
        <taxon>Eukaryota</taxon>
        <taxon>Fungi</taxon>
        <taxon>Dikarya</taxon>
        <taxon>Ascomycota</taxon>
        <taxon>Pezizomycotina</taxon>
        <taxon>Eurotiomycetes</taxon>
        <taxon>Eurotiomycetidae</taxon>
        <taxon>Eurotiales</taxon>
        <taxon>Aspergillaceae</taxon>
        <taxon>Penicillium</taxon>
        <taxon>Penicillium chrysogenum species complex</taxon>
    </lineage>
</organism>
<sequence length="203" mass="20738">MGTATGSRLRVPKLNCGLGIGRAIVVVYLTAVGDTARDQSGHVTAARPQLASSARSYARSAGLALSIASLPGFCPVGRTPCHGAVAVSPVICGMNVAISRFVGIGRRQSVIARGRPTFPTRRATIDCPACVGHYGVGTKEAEMREFSDSSDGVVNGDASWRGTSSGRVGLKALSTGGARGIGGRTGHAGETSSMGTARLYSIF</sequence>
<evidence type="ECO:0000313" key="1">
    <source>
        <dbReference type="EMBL" id="CAP91889.1"/>
    </source>
</evidence>
<protein>
    <submittedName>
        <fullName evidence="1">Uncharacterized protein</fullName>
    </submittedName>
</protein>
<keyword evidence="2" id="KW-1185">Reference proteome</keyword>
<reference evidence="1 2" key="1">
    <citation type="journal article" date="2008" name="Nat. Biotechnol.">
        <title>Genome sequencing and analysis of the filamentous fungus Penicillium chrysogenum.</title>
        <authorList>
            <person name="van den Berg M.A."/>
            <person name="Albang R."/>
            <person name="Albermann K."/>
            <person name="Badger J.H."/>
            <person name="Daran J.-M."/>
            <person name="Driessen A.J.M."/>
            <person name="Garcia-Estrada C."/>
            <person name="Fedorova N.D."/>
            <person name="Harris D.M."/>
            <person name="Heijne W.H.M."/>
            <person name="Joardar V.S."/>
            <person name="Kiel J.A.K.W."/>
            <person name="Kovalchuk A."/>
            <person name="Martin J.F."/>
            <person name="Nierman W.C."/>
            <person name="Nijland J.G."/>
            <person name="Pronk J.T."/>
            <person name="Roubos J.A."/>
            <person name="van der Klei I.J."/>
            <person name="van Peij N.N.M.E."/>
            <person name="Veenhuis M."/>
            <person name="von Doehren H."/>
            <person name="Wagner C."/>
            <person name="Wortman J.R."/>
            <person name="Bovenberg R.A.L."/>
        </authorList>
    </citation>
    <scope>NUCLEOTIDE SEQUENCE [LARGE SCALE GENOMIC DNA]</scope>
    <source>
        <strain evidence="2">ATCC 28089 / DSM 1075 / NRRL 1951 / Wisconsin 54-1255</strain>
    </source>
</reference>
<name>B6H4A7_PENRW</name>
<proteinExistence type="predicted"/>
<accession>B6H4A7</accession>
<dbReference type="EMBL" id="AM920428">
    <property type="protein sequence ID" value="CAP91889.1"/>
    <property type="molecule type" value="Genomic_DNA"/>
</dbReference>
<dbReference type="Proteomes" id="UP000000724">
    <property type="component" value="Contig Pc00c13"/>
</dbReference>
<dbReference type="AlphaFoldDB" id="B6H4A7"/>
<gene>
    <name evidence="1" type="ORF">Pc13g08200</name>
    <name evidence="1" type="ORF">PCH_Pc13g08200</name>
</gene>
<dbReference type="HOGENOM" id="CLU_1349323_0_0_1"/>
<evidence type="ECO:0000313" key="2">
    <source>
        <dbReference type="Proteomes" id="UP000000724"/>
    </source>
</evidence>